<dbReference type="Proteomes" id="UP001314263">
    <property type="component" value="Unassembled WGS sequence"/>
</dbReference>
<protein>
    <recommendedName>
        <fullName evidence="3">Amidase domain-containing protein</fullName>
    </recommendedName>
</protein>
<reference evidence="4 5" key="1">
    <citation type="submission" date="2023-10" db="EMBL/GenBank/DDBJ databases">
        <authorList>
            <person name="Maclean D."/>
            <person name="Macfadyen A."/>
        </authorList>
    </citation>
    <scope>NUCLEOTIDE SEQUENCE [LARGE SCALE GENOMIC DNA]</scope>
</reference>
<name>A0AAV1HZS0_9CHLO</name>
<dbReference type="PANTHER" id="PTHR11895:SF67">
    <property type="entry name" value="AMIDASE DOMAIN-CONTAINING PROTEIN"/>
    <property type="match status" value="1"/>
</dbReference>
<dbReference type="InterPro" id="IPR036928">
    <property type="entry name" value="AS_sf"/>
</dbReference>
<sequence length="567" mass="61211">MRDSGIPQAVRDIDLPEPATFQPYWPQPSADNSSRSETVVENRPVPERLALASQGIPGFGGHLDGRLSGARRQPGPLKQRWTISDFVEAYTKGLTTPAEVAERIIALIWEQDSCAPPMRMMLAHLPHHLRQHAAASTERYKQGRPLSCLDGVPYTVIDGIDALPYPTTAGTTFMHKLRPATGDAPCIQRLSESGALLVGKSNLHEIGVGMTGLNMRHGTTRNPYDPRCYTGGSSSGSAAAVSSGLCVFALGIDGGGSVRVPSALCGVVGLRPTVGRTSTQHCPENAFSIMSFGTHTVCAADAMLVYSVIANAGMELATPRPALLRVPSQLYDDTPAAAEMVMPLKGRRVGVYRQLFEDASPDVVRACQHAVDLLKEHGCEVVPMCVPELELVRVAQILTISSELCQAYKFAAANSSLRKQFNLETRVSLAAAAQFTATDYLQAQKIRTRLMRHYRRIFFEQGIDYVATPTTGTTAPVIREEALIVGEADLRQTGELMRFTISANMAGIPAITVPVGQCSRGLPIGLQLMGKPWEEASLLYVTSVLESAVKPLLKMPAVSYDLLSSQC</sequence>
<dbReference type="GO" id="GO:0003824">
    <property type="term" value="F:catalytic activity"/>
    <property type="evidence" value="ECO:0007669"/>
    <property type="project" value="InterPro"/>
</dbReference>
<dbReference type="InterPro" id="IPR020556">
    <property type="entry name" value="Amidase_CS"/>
</dbReference>
<evidence type="ECO:0000256" key="2">
    <source>
        <dbReference type="SAM" id="MobiDB-lite"/>
    </source>
</evidence>
<gene>
    <name evidence="4" type="ORF">CVIRNUC_002562</name>
</gene>
<dbReference type="PROSITE" id="PS00571">
    <property type="entry name" value="AMIDASES"/>
    <property type="match status" value="1"/>
</dbReference>
<feature type="domain" description="Amidase" evidence="3">
    <location>
        <begin position="124"/>
        <end position="539"/>
    </location>
</feature>
<evidence type="ECO:0000259" key="3">
    <source>
        <dbReference type="Pfam" id="PF01425"/>
    </source>
</evidence>
<comment type="caution">
    <text evidence="4">The sequence shown here is derived from an EMBL/GenBank/DDBJ whole genome shotgun (WGS) entry which is preliminary data.</text>
</comment>
<evidence type="ECO:0000256" key="1">
    <source>
        <dbReference type="ARBA" id="ARBA00009199"/>
    </source>
</evidence>
<dbReference type="PANTHER" id="PTHR11895">
    <property type="entry name" value="TRANSAMIDASE"/>
    <property type="match status" value="1"/>
</dbReference>
<keyword evidence="5" id="KW-1185">Reference proteome</keyword>
<dbReference type="AlphaFoldDB" id="A0AAV1HZS0"/>
<proteinExistence type="inferred from homology"/>
<dbReference type="InterPro" id="IPR023631">
    <property type="entry name" value="Amidase_dom"/>
</dbReference>
<organism evidence="4 5">
    <name type="scientific">Coccomyxa viridis</name>
    <dbReference type="NCBI Taxonomy" id="1274662"/>
    <lineage>
        <taxon>Eukaryota</taxon>
        <taxon>Viridiplantae</taxon>
        <taxon>Chlorophyta</taxon>
        <taxon>core chlorophytes</taxon>
        <taxon>Trebouxiophyceae</taxon>
        <taxon>Trebouxiophyceae incertae sedis</taxon>
        <taxon>Coccomyxaceae</taxon>
        <taxon>Coccomyxa</taxon>
    </lineage>
</organism>
<evidence type="ECO:0000313" key="4">
    <source>
        <dbReference type="EMBL" id="CAK0757699.1"/>
    </source>
</evidence>
<dbReference type="SUPFAM" id="SSF75304">
    <property type="entry name" value="Amidase signature (AS) enzymes"/>
    <property type="match status" value="1"/>
</dbReference>
<comment type="similarity">
    <text evidence="1">Belongs to the amidase family.</text>
</comment>
<dbReference type="Pfam" id="PF01425">
    <property type="entry name" value="Amidase"/>
    <property type="match status" value="1"/>
</dbReference>
<dbReference type="Gene3D" id="3.90.1300.10">
    <property type="entry name" value="Amidase signature (AS) domain"/>
    <property type="match status" value="1"/>
</dbReference>
<accession>A0AAV1HZS0</accession>
<feature type="region of interest" description="Disordered" evidence="2">
    <location>
        <begin position="1"/>
        <end position="40"/>
    </location>
</feature>
<dbReference type="InterPro" id="IPR000120">
    <property type="entry name" value="Amidase"/>
</dbReference>
<evidence type="ECO:0000313" key="5">
    <source>
        <dbReference type="Proteomes" id="UP001314263"/>
    </source>
</evidence>
<dbReference type="EMBL" id="CAUYUE010000003">
    <property type="protein sequence ID" value="CAK0757699.1"/>
    <property type="molecule type" value="Genomic_DNA"/>
</dbReference>